<feature type="domain" description="4Fe-4S ferredoxin-type" evidence="5">
    <location>
        <begin position="66"/>
        <end position="95"/>
    </location>
</feature>
<dbReference type="PANTHER" id="PTHR43177:SF3">
    <property type="entry name" value="PROTEIN NRFC HOMOLOG"/>
    <property type="match status" value="1"/>
</dbReference>
<gene>
    <name evidence="6" type="ORF">HGMM_F10C03C30</name>
</gene>
<dbReference type="InterPro" id="IPR017896">
    <property type="entry name" value="4Fe4S_Fe-S-bd"/>
</dbReference>
<dbReference type="InterPro" id="IPR050954">
    <property type="entry name" value="ET_IronSulfur_Cluster-Binding"/>
</dbReference>
<organism evidence="6">
    <name type="scientific">uncultured Acidobacteriota bacterium</name>
    <dbReference type="NCBI Taxonomy" id="171953"/>
    <lineage>
        <taxon>Bacteria</taxon>
        <taxon>Pseudomonadati</taxon>
        <taxon>Acidobacteriota</taxon>
        <taxon>environmental samples</taxon>
    </lineage>
</organism>
<evidence type="ECO:0000256" key="4">
    <source>
        <dbReference type="ARBA" id="ARBA00023014"/>
    </source>
</evidence>
<dbReference type="PROSITE" id="PS51379">
    <property type="entry name" value="4FE4S_FER_2"/>
    <property type="match status" value="1"/>
</dbReference>
<dbReference type="AlphaFoldDB" id="H5SCH6"/>
<accession>H5SCH6</accession>
<dbReference type="GO" id="GO:0051539">
    <property type="term" value="F:4 iron, 4 sulfur cluster binding"/>
    <property type="evidence" value="ECO:0007669"/>
    <property type="project" value="UniProtKB-KW"/>
</dbReference>
<keyword evidence="1" id="KW-0004">4Fe-4S</keyword>
<evidence type="ECO:0000256" key="1">
    <source>
        <dbReference type="ARBA" id="ARBA00022485"/>
    </source>
</evidence>
<evidence type="ECO:0000256" key="2">
    <source>
        <dbReference type="ARBA" id="ARBA00022723"/>
    </source>
</evidence>
<evidence type="ECO:0000256" key="3">
    <source>
        <dbReference type="ARBA" id="ARBA00023004"/>
    </source>
</evidence>
<dbReference type="Pfam" id="PF12797">
    <property type="entry name" value="Fer4_2"/>
    <property type="match status" value="1"/>
</dbReference>
<keyword evidence="3" id="KW-0408">Iron</keyword>
<dbReference type="EMBL" id="AP011669">
    <property type="protein sequence ID" value="BAL53862.1"/>
    <property type="molecule type" value="Genomic_DNA"/>
</dbReference>
<dbReference type="Gene3D" id="3.30.70.20">
    <property type="match status" value="2"/>
</dbReference>
<keyword evidence="4" id="KW-0411">Iron-sulfur</keyword>
<sequence length="295" mass="32742">MKLVGVGAAGALLAEVTRDNRASRKTDAAGLARETELDQAQTENALLRMQQDLKRALAKPVAERSWVMVIDPRRCIGCQACVVSCKAENVTPPGVFYRTVPEIEFGTYPNLNRVFMPTNCMQCDNPPCMRAAPPGAITKRPDGIVAIDYTKFTSREAFEAARQACPYTALYFDDGDFYTSDTPGGTQPYETRRFYEYEGEYTRAGGQTPVGRARKCHFCLHRLNAGMLPACVTTCIGGAMYFGDRNDPQSLVSELLATHKVMQVKASAGTQPRVYYIEDELPNVRRLLSCRVCHR</sequence>
<dbReference type="Pfam" id="PF13247">
    <property type="entry name" value="Fer4_11"/>
    <property type="match status" value="2"/>
</dbReference>
<dbReference type="SUPFAM" id="SSF54862">
    <property type="entry name" value="4Fe-4S ferredoxins"/>
    <property type="match status" value="1"/>
</dbReference>
<dbReference type="PANTHER" id="PTHR43177">
    <property type="entry name" value="PROTEIN NRFC"/>
    <property type="match status" value="1"/>
</dbReference>
<evidence type="ECO:0000259" key="5">
    <source>
        <dbReference type="PROSITE" id="PS51379"/>
    </source>
</evidence>
<protein>
    <submittedName>
        <fullName evidence="6">Molybdopterin oxidoreductase iron-sulfur binding subunit</fullName>
    </submittedName>
</protein>
<name>H5SCH6_9BACT</name>
<keyword evidence="2" id="KW-0479">Metal-binding</keyword>
<proteinExistence type="predicted"/>
<dbReference type="CDD" id="cd10551">
    <property type="entry name" value="PsrB"/>
    <property type="match status" value="1"/>
</dbReference>
<evidence type="ECO:0000313" key="6">
    <source>
        <dbReference type="EMBL" id="BAL53862.1"/>
    </source>
</evidence>
<reference evidence="6" key="2">
    <citation type="journal article" date="2012" name="PLoS ONE">
        <title>A Deeply Branching Thermophilic Bacterium with an Ancient Acetyl-CoA Pathway Dominates a Subsurface Ecosystem.</title>
        <authorList>
            <person name="Takami H."/>
            <person name="Noguchi H."/>
            <person name="Takaki Y."/>
            <person name="Uchiyama I."/>
            <person name="Toyoda A."/>
            <person name="Nishi S."/>
            <person name="Chee G.-J."/>
            <person name="Arai W."/>
            <person name="Nunoura T."/>
            <person name="Itoh T."/>
            <person name="Hattori M."/>
            <person name="Takai K."/>
        </authorList>
    </citation>
    <scope>NUCLEOTIDE SEQUENCE</scope>
</reference>
<dbReference type="GO" id="GO:0046872">
    <property type="term" value="F:metal ion binding"/>
    <property type="evidence" value="ECO:0007669"/>
    <property type="project" value="UniProtKB-KW"/>
</dbReference>
<reference evidence="6" key="1">
    <citation type="journal article" date="2005" name="Environ. Microbiol.">
        <title>Genetic and functional properties of uncultivated thermophilic crenarchaeotes from a subsurface gold mine as revealed by analysis of genome fragments.</title>
        <authorList>
            <person name="Nunoura T."/>
            <person name="Hirayama H."/>
            <person name="Takami H."/>
            <person name="Oida H."/>
            <person name="Nishi S."/>
            <person name="Shimamura S."/>
            <person name="Suzuki Y."/>
            <person name="Inagaki F."/>
            <person name="Takai K."/>
            <person name="Nealson K.H."/>
            <person name="Horikoshi K."/>
        </authorList>
    </citation>
    <scope>NUCLEOTIDE SEQUENCE</scope>
</reference>